<evidence type="ECO:0000256" key="1">
    <source>
        <dbReference type="SAM" id="Phobius"/>
    </source>
</evidence>
<accession>A0ABT8YNG6</accession>
<dbReference type="PANTHER" id="PTHR40278">
    <property type="entry name" value="DNA UTILIZATION PROTEIN HOFN"/>
    <property type="match status" value="1"/>
</dbReference>
<keyword evidence="1" id="KW-0472">Membrane</keyword>
<dbReference type="PANTHER" id="PTHR40278:SF1">
    <property type="entry name" value="DNA UTILIZATION PROTEIN HOFN"/>
    <property type="match status" value="1"/>
</dbReference>
<organism evidence="2 3">
    <name type="scientific">Rhizobium alvei</name>
    <dbReference type="NCBI Taxonomy" id="1132659"/>
    <lineage>
        <taxon>Bacteria</taxon>
        <taxon>Pseudomonadati</taxon>
        <taxon>Pseudomonadota</taxon>
        <taxon>Alphaproteobacteria</taxon>
        <taxon>Hyphomicrobiales</taxon>
        <taxon>Rhizobiaceae</taxon>
        <taxon>Rhizobium/Agrobacterium group</taxon>
        <taxon>Rhizobium</taxon>
    </lineage>
</organism>
<keyword evidence="1" id="KW-1133">Transmembrane helix</keyword>
<name>A0ABT8YNG6_9HYPH</name>
<evidence type="ECO:0000313" key="2">
    <source>
        <dbReference type="EMBL" id="MDO6965239.1"/>
    </source>
</evidence>
<dbReference type="EMBL" id="JAUOZU010000009">
    <property type="protein sequence ID" value="MDO6965239.1"/>
    <property type="molecule type" value="Genomic_DNA"/>
</dbReference>
<dbReference type="InterPro" id="IPR007813">
    <property type="entry name" value="PilN"/>
</dbReference>
<reference evidence="2" key="2">
    <citation type="submission" date="2023-07" db="EMBL/GenBank/DDBJ databases">
        <authorList>
            <person name="Shen H."/>
        </authorList>
    </citation>
    <scope>NUCLEOTIDE SEQUENCE</scope>
    <source>
        <strain evidence="2">TNR-22</strain>
    </source>
</reference>
<dbReference type="Pfam" id="PF05137">
    <property type="entry name" value="PilN"/>
    <property type="match status" value="1"/>
</dbReference>
<sequence>MAELAIGRPAPPPIWLEALAWFGSQISALVRLDRTTVDRSNPGERLPTIRIARNGVTLGVSQSHPDGALAGSLQDALQSLKSDHVKNVALYLEEDRYLKRSLSAQRLPFATAQRMAELDVAANTPFALEDVYIFFPSRFGEGGTAYFLVAKKILNPVLQEVLDHRISISSVLFAVGDRTEALNSYTLNSMFFRKRMRSKLVLQFAFYAAVLTLMLFPIIKTYQAMIESLDNVTAQVEALKPKAIEARRKFKQRDELLSNFKSFTNRKNAYEPVVRTVETLSALLDDGTYLISLAVNGNKVSIRGYSGSAAGIVPELSGNGYFKSVRSTSAFLKVPGRDGEQFSFELEVSDGR</sequence>
<dbReference type="RefSeq" id="WP_304377170.1">
    <property type="nucleotide sequence ID" value="NZ_JAUOZU010000009.1"/>
</dbReference>
<gene>
    <name evidence="2" type="ORF">Q4481_14825</name>
</gene>
<feature type="transmembrane region" description="Helical" evidence="1">
    <location>
        <begin position="200"/>
        <end position="219"/>
    </location>
</feature>
<dbReference type="InterPro" id="IPR052534">
    <property type="entry name" value="Extracell_DNA_Util/SecSys_Comp"/>
</dbReference>
<protein>
    <submittedName>
        <fullName evidence="2">PilN domain-containing protein</fullName>
    </submittedName>
</protein>
<comment type="caution">
    <text evidence="2">The sequence shown here is derived from an EMBL/GenBank/DDBJ whole genome shotgun (WGS) entry which is preliminary data.</text>
</comment>
<evidence type="ECO:0000313" key="3">
    <source>
        <dbReference type="Proteomes" id="UP001174932"/>
    </source>
</evidence>
<dbReference type="Proteomes" id="UP001174932">
    <property type="component" value="Unassembled WGS sequence"/>
</dbReference>
<proteinExistence type="predicted"/>
<reference evidence="2" key="1">
    <citation type="journal article" date="2015" name="Int. J. Syst. Evol. Microbiol.">
        <title>Rhizobium alvei sp. nov., isolated from a freshwater river.</title>
        <authorList>
            <person name="Sheu S.Y."/>
            <person name="Huang H.W."/>
            <person name="Young C.C."/>
            <person name="Chen W.M."/>
        </authorList>
    </citation>
    <scope>NUCLEOTIDE SEQUENCE</scope>
    <source>
        <strain evidence="2">TNR-22</strain>
    </source>
</reference>
<keyword evidence="3" id="KW-1185">Reference proteome</keyword>
<keyword evidence="1" id="KW-0812">Transmembrane</keyword>